<dbReference type="InterPro" id="IPR032466">
    <property type="entry name" value="Metal_Hydrolase"/>
</dbReference>
<keyword evidence="3" id="KW-0378">Hydrolase</keyword>
<evidence type="ECO:0000313" key="4">
    <source>
        <dbReference type="Proteomes" id="UP000070558"/>
    </source>
</evidence>
<gene>
    <name evidence="3" type="ORF">HMPREF3216_00068</name>
</gene>
<dbReference type="Proteomes" id="UP000070558">
    <property type="component" value="Unassembled WGS sequence"/>
</dbReference>
<protein>
    <submittedName>
        <fullName evidence="3">Amidohydrolase family protein</fullName>
    </submittedName>
</protein>
<proteinExistence type="inferred from homology"/>
<evidence type="ECO:0000256" key="1">
    <source>
        <dbReference type="ARBA" id="ARBA00038310"/>
    </source>
</evidence>
<dbReference type="AlphaFoldDB" id="A0A133NTA8"/>
<evidence type="ECO:0000259" key="2">
    <source>
        <dbReference type="Pfam" id="PF04909"/>
    </source>
</evidence>
<dbReference type="GO" id="GO:0016787">
    <property type="term" value="F:hydrolase activity"/>
    <property type="evidence" value="ECO:0007669"/>
    <property type="project" value="UniProtKB-KW"/>
</dbReference>
<dbReference type="InterPro" id="IPR006680">
    <property type="entry name" value="Amidohydro-rel"/>
</dbReference>
<dbReference type="SUPFAM" id="SSF51556">
    <property type="entry name" value="Metallo-dependent hydrolases"/>
    <property type="match status" value="1"/>
</dbReference>
<dbReference type="PATRIC" id="fig|2702.99.peg.66"/>
<feature type="domain" description="Amidohydrolase-related" evidence="2">
    <location>
        <begin position="122"/>
        <end position="255"/>
    </location>
</feature>
<dbReference type="RefSeq" id="WP_016829550.1">
    <property type="nucleotide sequence ID" value="NZ_JBLLPD010000005.1"/>
</dbReference>
<dbReference type="PANTHER" id="PTHR43569">
    <property type="entry name" value="AMIDOHYDROLASE"/>
    <property type="match status" value="1"/>
</dbReference>
<organism evidence="3 4">
    <name type="scientific">Gardnerella vaginalis</name>
    <dbReference type="NCBI Taxonomy" id="2702"/>
    <lineage>
        <taxon>Bacteria</taxon>
        <taxon>Bacillati</taxon>
        <taxon>Actinomycetota</taxon>
        <taxon>Actinomycetes</taxon>
        <taxon>Bifidobacteriales</taxon>
        <taxon>Bifidobacteriaceae</taxon>
        <taxon>Gardnerella</taxon>
    </lineage>
</organism>
<comment type="similarity">
    <text evidence="1">Belongs to the metallo-dependent hydrolases superfamily.</text>
</comment>
<sequence>MSQLRILDSHFHIWDPTKQVLPWLDGLDKLNHTFTLEQLEKEYADLGVDFLGGVYVEVDAADHELEDRLIGENPNPKILAKMLRVTLDPFMRVPIHATGIREPLHIPSEPRGRCLEPSFIGGLKAMAKKGMPFELCNRGEELGDMAKAFEQVPEVTVVLNHLGNVPGLDEDSCAALRAFAKLPHSYIKISGDNPVNPDIVKFVKDTFSPDRLLFSSNWPVVKLNSSLKQHLDLMVELFGDDEDFFMNNAKKAYGIKL</sequence>
<name>A0A133NTA8_GARVA</name>
<accession>A0A133NTA8</accession>
<dbReference type="OrthoDB" id="5450317at2"/>
<dbReference type="PANTHER" id="PTHR43569:SF2">
    <property type="entry name" value="AMIDOHYDROLASE-RELATED DOMAIN-CONTAINING PROTEIN"/>
    <property type="match status" value="1"/>
</dbReference>
<dbReference type="EMBL" id="LRQA01000003">
    <property type="protein sequence ID" value="KXA19523.1"/>
    <property type="molecule type" value="Genomic_DNA"/>
</dbReference>
<dbReference type="InterPro" id="IPR052350">
    <property type="entry name" value="Metallo-dep_Lactonases"/>
</dbReference>
<comment type="caution">
    <text evidence="3">The sequence shown here is derived from an EMBL/GenBank/DDBJ whole genome shotgun (WGS) entry which is preliminary data.</text>
</comment>
<evidence type="ECO:0000313" key="3">
    <source>
        <dbReference type="EMBL" id="KXA19523.1"/>
    </source>
</evidence>
<dbReference type="Pfam" id="PF04909">
    <property type="entry name" value="Amidohydro_2"/>
    <property type="match status" value="1"/>
</dbReference>
<reference evidence="3 4" key="1">
    <citation type="submission" date="2016-01" db="EMBL/GenBank/DDBJ databases">
        <authorList>
            <person name="Oliw E.H."/>
        </authorList>
    </citation>
    <scope>NUCLEOTIDE SEQUENCE [LARGE SCALE GENOMIC DNA]</scope>
    <source>
        <strain evidence="3 4">GED7760B</strain>
    </source>
</reference>
<dbReference type="Gene3D" id="3.20.20.140">
    <property type="entry name" value="Metal-dependent hydrolases"/>
    <property type="match status" value="1"/>
</dbReference>